<comment type="caution">
    <text evidence="1">The sequence shown here is derived from an EMBL/GenBank/DDBJ whole genome shotgun (WGS) entry which is preliminary data.</text>
</comment>
<evidence type="ECO:0000313" key="1">
    <source>
        <dbReference type="EMBL" id="KAI3753020.1"/>
    </source>
</evidence>
<name>A0ACB9E2T7_CICIN</name>
<dbReference type="EMBL" id="CM042012">
    <property type="protein sequence ID" value="KAI3753020.1"/>
    <property type="molecule type" value="Genomic_DNA"/>
</dbReference>
<gene>
    <name evidence="1" type="ORF">L2E82_25064</name>
</gene>
<sequence>MSASQTAEFLRKFVKNHPKFLKNPMYVTGISYSGIVIPIIAEELYKGNDKGLDPRVNIQGYMAGNPLTDKTGDINSRLEYAYRMALISEELYEATRNDCNGEYAEADSNNLPCMSDLDEVNKRVAAINIQQILDPDCDPATNLGDFYDYATVWANDKDVMRALNVREGTVKEWLLCNLDMKYNYGC</sequence>
<protein>
    <submittedName>
        <fullName evidence="1">Uncharacterized protein</fullName>
    </submittedName>
</protein>
<keyword evidence="2" id="KW-1185">Reference proteome</keyword>
<reference evidence="1 2" key="2">
    <citation type="journal article" date="2022" name="Mol. Ecol. Resour.">
        <title>The genomes of chicory, endive, great burdock and yacon provide insights into Asteraceae paleo-polyploidization history and plant inulin production.</title>
        <authorList>
            <person name="Fan W."/>
            <person name="Wang S."/>
            <person name="Wang H."/>
            <person name="Wang A."/>
            <person name="Jiang F."/>
            <person name="Liu H."/>
            <person name="Zhao H."/>
            <person name="Xu D."/>
            <person name="Zhang Y."/>
        </authorList>
    </citation>
    <scope>NUCLEOTIDE SEQUENCE [LARGE SCALE GENOMIC DNA]</scope>
    <source>
        <strain evidence="2">cv. Punajuju</strain>
        <tissue evidence="1">Leaves</tissue>
    </source>
</reference>
<proteinExistence type="predicted"/>
<evidence type="ECO:0000313" key="2">
    <source>
        <dbReference type="Proteomes" id="UP001055811"/>
    </source>
</evidence>
<organism evidence="1 2">
    <name type="scientific">Cichorium intybus</name>
    <name type="common">Chicory</name>
    <dbReference type="NCBI Taxonomy" id="13427"/>
    <lineage>
        <taxon>Eukaryota</taxon>
        <taxon>Viridiplantae</taxon>
        <taxon>Streptophyta</taxon>
        <taxon>Embryophyta</taxon>
        <taxon>Tracheophyta</taxon>
        <taxon>Spermatophyta</taxon>
        <taxon>Magnoliopsida</taxon>
        <taxon>eudicotyledons</taxon>
        <taxon>Gunneridae</taxon>
        <taxon>Pentapetalae</taxon>
        <taxon>asterids</taxon>
        <taxon>campanulids</taxon>
        <taxon>Asterales</taxon>
        <taxon>Asteraceae</taxon>
        <taxon>Cichorioideae</taxon>
        <taxon>Cichorieae</taxon>
        <taxon>Cichoriinae</taxon>
        <taxon>Cichorium</taxon>
    </lineage>
</organism>
<dbReference type="Proteomes" id="UP001055811">
    <property type="component" value="Linkage Group LG04"/>
</dbReference>
<accession>A0ACB9E2T7</accession>
<reference evidence="2" key="1">
    <citation type="journal article" date="2022" name="Mol. Ecol. Resour.">
        <title>The genomes of chicory, endive, great burdock and yacon provide insights into Asteraceae palaeo-polyploidization history and plant inulin production.</title>
        <authorList>
            <person name="Fan W."/>
            <person name="Wang S."/>
            <person name="Wang H."/>
            <person name="Wang A."/>
            <person name="Jiang F."/>
            <person name="Liu H."/>
            <person name="Zhao H."/>
            <person name="Xu D."/>
            <person name="Zhang Y."/>
        </authorList>
    </citation>
    <scope>NUCLEOTIDE SEQUENCE [LARGE SCALE GENOMIC DNA]</scope>
    <source>
        <strain evidence="2">cv. Punajuju</strain>
    </source>
</reference>